<gene>
    <name evidence="2" type="ORF">AVDCRST_MAG57-976</name>
</gene>
<sequence>VRPTARGHDRCHGTHRCPALRGHAVVPGDGRLARRRPAHRRDRRTRRPGGRCHRVAGVDGVGLGRCRPRPHRRHGAARHAGQRRRPGGPRGSPVRSAPGRRTGPRPGTRCHRAAPGHGGAAGRGTRIRQLTGDLRPRMARSGPPRRTGPPGLAGPVGRRRSQPRAGLAGGRPRGAARRLPLAHRRRSAGRAPGPVAQRRRDRRGRPRLVDDERRRHRPRPRRAAARAGPPTAGPPV</sequence>
<feature type="compositionally biased region" description="Low complexity" evidence="1">
    <location>
        <begin position="140"/>
        <end position="155"/>
    </location>
</feature>
<organism evidence="2">
    <name type="scientific">uncultured Blastococcus sp</name>
    <dbReference type="NCBI Taxonomy" id="217144"/>
    <lineage>
        <taxon>Bacteria</taxon>
        <taxon>Bacillati</taxon>
        <taxon>Actinomycetota</taxon>
        <taxon>Actinomycetes</taxon>
        <taxon>Geodermatophilales</taxon>
        <taxon>Geodermatophilaceae</taxon>
        <taxon>Blastococcus</taxon>
        <taxon>environmental samples</taxon>
    </lineage>
</organism>
<feature type="compositionally biased region" description="Basic residues" evidence="1">
    <location>
        <begin position="66"/>
        <end position="87"/>
    </location>
</feature>
<feature type="compositionally biased region" description="Basic residues" evidence="1">
    <location>
        <begin position="174"/>
        <end position="188"/>
    </location>
</feature>
<reference evidence="2" key="1">
    <citation type="submission" date="2020-02" db="EMBL/GenBank/DDBJ databases">
        <authorList>
            <person name="Meier V. D."/>
        </authorList>
    </citation>
    <scope>NUCLEOTIDE SEQUENCE</scope>
    <source>
        <strain evidence="2">AVDCRST_MAG57</strain>
    </source>
</reference>
<feature type="compositionally biased region" description="Basic residues" evidence="1">
    <location>
        <begin position="33"/>
        <end position="54"/>
    </location>
</feature>
<dbReference type="EMBL" id="CADCTI010000090">
    <property type="protein sequence ID" value="CAA9229617.1"/>
    <property type="molecule type" value="Genomic_DNA"/>
</dbReference>
<dbReference type="AlphaFoldDB" id="A0A6J4HRB4"/>
<feature type="region of interest" description="Disordered" evidence="1">
    <location>
        <begin position="22"/>
        <end position="236"/>
    </location>
</feature>
<evidence type="ECO:0000313" key="2">
    <source>
        <dbReference type="EMBL" id="CAA9229617.1"/>
    </source>
</evidence>
<protein>
    <submittedName>
        <fullName evidence="2">Uncharacterized protein</fullName>
    </submittedName>
</protein>
<name>A0A6J4HRB4_9ACTN</name>
<feature type="compositionally biased region" description="Basic residues" evidence="1">
    <location>
        <begin position="214"/>
        <end position="224"/>
    </location>
</feature>
<evidence type="ECO:0000256" key="1">
    <source>
        <dbReference type="SAM" id="MobiDB-lite"/>
    </source>
</evidence>
<feature type="compositionally biased region" description="Low complexity" evidence="1">
    <location>
        <begin position="91"/>
        <end position="107"/>
    </location>
</feature>
<feature type="non-terminal residue" evidence="2">
    <location>
        <position position="1"/>
    </location>
</feature>
<proteinExistence type="predicted"/>
<feature type="non-terminal residue" evidence="2">
    <location>
        <position position="236"/>
    </location>
</feature>
<feature type="compositionally biased region" description="Basic residues" evidence="1">
    <location>
        <begin position="197"/>
        <end position="206"/>
    </location>
</feature>
<accession>A0A6J4HRB4</accession>